<dbReference type="GO" id="GO:0005739">
    <property type="term" value="C:mitochondrion"/>
    <property type="evidence" value="ECO:0007669"/>
    <property type="project" value="UniProtKB-SubCell"/>
</dbReference>
<feature type="active site" evidence="1">
    <location>
        <position position="132"/>
    </location>
</feature>
<keyword evidence="1" id="KW-0378">Hydrolase</keyword>
<feature type="active site" evidence="1">
    <location>
        <position position="119"/>
    </location>
</feature>
<feature type="transmembrane region" description="Helical" evidence="2">
    <location>
        <begin position="281"/>
        <end position="305"/>
    </location>
</feature>
<feature type="active site" evidence="1">
    <location>
        <position position="134"/>
    </location>
</feature>
<evidence type="ECO:0000256" key="1">
    <source>
        <dbReference type="HAMAP-Rule" id="MF_03030"/>
    </source>
</evidence>
<gene>
    <name evidence="3" type="ORF">TTEB3V08_LOCUS4193</name>
</gene>
<keyword evidence="1" id="KW-0269">Exonuclease</keyword>
<dbReference type="HAMAP" id="MF_03030">
    <property type="entry name" value="MGME1"/>
    <property type="match status" value="1"/>
</dbReference>
<name>A0A7R9ICV8_9NEOP</name>
<feature type="transmembrane region" description="Helical" evidence="2">
    <location>
        <begin position="317"/>
        <end position="338"/>
    </location>
</feature>
<protein>
    <recommendedName>
        <fullName evidence="1">Mitochondrial genome maintenance exonuclease 1</fullName>
        <ecNumber evidence="1">3.1.-.-</ecNumber>
    </recommendedName>
</protein>
<feature type="transmembrane region" description="Helical" evidence="2">
    <location>
        <begin position="230"/>
        <end position="248"/>
    </location>
</feature>
<evidence type="ECO:0000313" key="3">
    <source>
        <dbReference type="EMBL" id="CAD7456158.1"/>
    </source>
</evidence>
<keyword evidence="2" id="KW-0812">Transmembrane</keyword>
<proteinExistence type="inferred from homology"/>
<organism evidence="3">
    <name type="scientific">Timema tahoe</name>
    <dbReference type="NCBI Taxonomy" id="61484"/>
    <lineage>
        <taxon>Eukaryota</taxon>
        <taxon>Metazoa</taxon>
        <taxon>Ecdysozoa</taxon>
        <taxon>Arthropoda</taxon>
        <taxon>Hexapoda</taxon>
        <taxon>Insecta</taxon>
        <taxon>Pterygota</taxon>
        <taxon>Neoptera</taxon>
        <taxon>Polyneoptera</taxon>
        <taxon>Phasmatodea</taxon>
        <taxon>Timematodea</taxon>
        <taxon>Timematoidea</taxon>
        <taxon>Timematidae</taxon>
        <taxon>Timema</taxon>
    </lineage>
</organism>
<sequence length="514" mass="57774">MNLSSDSKDYLRYPSVSKILNATMSESAQAALDRWRNKMIAQLGEEGFLEYHKVTGLLSKGSLFHSTVHSHLSGATVAMEPDIEGCWQSLSGVLPDITNVRALESHVVHSQLLYRGIIDCVADYKNRPVLIEWKKSDKQKPGLENTYDAPVQLCAYLGAINYDNNYNLKVKGGLVVVAYTDGSPAHVFSLTVSECNKFWRAWSIRFVVRYLVTHPQLFTMKLAPSVPLRWTALLCLVLTCATCMYACVEHTEYKALSNHVVLLAGLVCNNPRKYTDNTMSYFLMFVAELLWVWSSWTAGTFSLMWRVCAVDIFTLYILRRIFEYLIVVNMMPLGFYLQKLMMSSQVAPPVLAHIAYKHRVFMYVVLVVAKSCNIRMKLRNISDLSKIITVHFETGGKSPHTMLDCNYIISVSIKGRGGESRPPPPPPPLDMALVSDPSASLTFCLARIVRPETFRIFHLVHRRFSAKSSLSCPDVCALVVPSPQLLLRRYLCLSGECAQAVITSIIFNLSSTQS</sequence>
<accession>A0A7R9ICV8</accession>
<comment type="function">
    <text evidence="1">Metal-dependent single-stranded DNA (ssDNA) exonuclease involved in mitochondrial genome maintenance.</text>
</comment>
<dbReference type="EC" id="3.1.-.-" evidence="1"/>
<dbReference type="PANTHER" id="PTHR31340">
    <property type="entry name" value="MITOCHONDRIAL GENOME MAINTENANCE EXONUCLEASE 1"/>
    <property type="match status" value="1"/>
</dbReference>
<dbReference type="AlphaFoldDB" id="A0A7R9ICV8"/>
<evidence type="ECO:0000256" key="2">
    <source>
        <dbReference type="SAM" id="Phobius"/>
    </source>
</evidence>
<dbReference type="PANTHER" id="PTHR31340:SF3">
    <property type="entry name" value="MITOCHONDRIAL GENOME MAINTENANCE EXONUCLEASE 1"/>
    <property type="match status" value="1"/>
</dbReference>
<keyword evidence="1" id="KW-0540">Nuclease</keyword>
<keyword evidence="2" id="KW-0472">Membrane</keyword>
<keyword evidence="2" id="KW-1133">Transmembrane helix</keyword>
<dbReference type="GO" id="GO:0008297">
    <property type="term" value="F:single-stranded DNA exodeoxyribonuclease activity"/>
    <property type="evidence" value="ECO:0007669"/>
    <property type="project" value="UniProtKB-UniRule"/>
</dbReference>
<keyword evidence="1" id="KW-0496">Mitochondrion</keyword>
<comment type="similarity">
    <text evidence="1">Belongs to the MGME1 family.</text>
</comment>
<comment type="subcellular location">
    <subcellularLocation>
        <location evidence="1">Mitochondrion</location>
    </subcellularLocation>
</comment>
<dbReference type="GO" id="GO:0043504">
    <property type="term" value="P:mitochondrial DNA repair"/>
    <property type="evidence" value="ECO:0007669"/>
    <property type="project" value="UniProtKB-UniRule"/>
</dbReference>
<dbReference type="EMBL" id="OE001165">
    <property type="protein sequence ID" value="CAD7456158.1"/>
    <property type="molecule type" value="Genomic_DNA"/>
</dbReference>
<dbReference type="GO" id="GO:0006264">
    <property type="term" value="P:mitochondrial DNA replication"/>
    <property type="evidence" value="ECO:0007669"/>
    <property type="project" value="TreeGrafter"/>
</dbReference>
<reference evidence="3" key="1">
    <citation type="submission" date="2020-11" db="EMBL/GenBank/DDBJ databases">
        <authorList>
            <person name="Tran Van P."/>
        </authorList>
    </citation>
    <scope>NUCLEOTIDE SEQUENCE</scope>
</reference>